<sequence length="249" mass="26727">MGRPPEAHGRVNLSPRAAHVSLPIGRPVRNTCAGRCADMRAAATLGRCATIAQAGSLICACHCAASAHVPRAHMRAVEGRGRRHEVALPKSSSYAQHIEVSISAGISNPVLGDPQWFRDTASRGPTTIVAPKSQFPTCPSDHDRIGYPRMSASGESSTTMHRLLHASGPHPIPPPNDPKHDAGLPLVLVALRVLLLIAVVVSARMVEKATRVDYCWARGNQQQEFPLCNCWFLYASTRLDVVGAATPFD</sequence>
<organism evidence="1 2">
    <name type="scientific">Dorcoceras hygrometricum</name>
    <dbReference type="NCBI Taxonomy" id="472368"/>
    <lineage>
        <taxon>Eukaryota</taxon>
        <taxon>Viridiplantae</taxon>
        <taxon>Streptophyta</taxon>
        <taxon>Embryophyta</taxon>
        <taxon>Tracheophyta</taxon>
        <taxon>Spermatophyta</taxon>
        <taxon>Magnoliopsida</taxon>
        <taxon>eudicotyledons</taxon>
        <taxon>Gunneridae</taxon>
        <taxon>Pentapetalae</taxon>
        <taxon>asterids</taxon>
        <taxon>lamiids</taxon>
        <taxon>Lamiales</taxon>
        <taxon>Gesneriaceae</taxon>
        <taxon>Didymocarpoideae</taxon>
        <taxon>Trichosporeae</taxon>
        <taxon>Loxocarpinae</taxon>
        <taxon>Dorcoceras</taxon>
    </lineage>
</organism>
<gene>
    <name evidence="1" type="ORF">F511_15798</name>
</gene>
<accession>A0A2Z7BE24</accession>
<name>A0A2Z7BE24_9LAMI</name>
<keyword evidence="2" id="KW-1185">Reference proteome</keyword>
<evidence type="ECO:0000313" key="2">
    <source>
        <dbReference type="Proteomes" id="UP000250235"/>
    </source>
</evidence>
<dbReference type="Proteomes" id="UP000250235">
    <property type="component" value="Unassembled WGS sequence"/>
</dbReference>
<reference evidence="1 2" key="1">
    <citation type="journal article" date="2015" name="Proc. Natl. Acad. Sci. U.S.A.">
        <title>The resurrection genome of Boea hygrometrica: A blueprint for survival of dehydration.</title>
        <authorList>
            <person name="Xiao L."/>
            <person name="Yang G."/>
            <person name="Zhang L."/>
            <person name="Yang X."/>
            <person name="Zhao S."/>
            <person name="Ji Z."/>
            <person name="Zhou Q."/>
            <person name="Hu M."/>
            <person name="Wang Y."/>
            <person name="Chen M."/>
            <person name="Xu Y."/>
            <person name="Jin H."/>
            <person name="Xiao X."/>
            <person name="Hu G."/>
            <person name="Bao F."/>
            <person name="Hu Y."/>
            <person name="Wan P."/>
            <person name="Li L."/>
            <person name="Deng X."/>
            <person name="Kuang T."/>
            <person name="Xiang C."/>
            <person name="Zhu J.K."/>
            <person name="Oliver M.J."/>
            <person name="He Y."/>
        </authorList>
    </citation>
    <scope>NUCLEOTIDE SEQUENCE [LARGE SCALE GENOMIC DNA]</scope>
    <source>
        <strain evidence="2">cv. XS01</strain>
    </source>
</reference>
<evidence type="ECO:0000313" key="1">
    <source>
        <dbReference type="EMBL" id="KZV32734.1"/>
    </source>
</evidence>
<dbReference type="AlphaFoldDB" id="A0A2Z7BE24"/>
<proteinExistence type="predicted"/>
<protein>
    <submittedName>
        <fullName evidence="1">Uncharacterized protein</fullName>
    </submittedName>
</protein>
<dbReference type="EMBL" id="KV006365">
    <property type="protein sequence ID" value="KZV32734.1"/>
    <property type="molecule type" value="Genomic_DNA"/>
</dbReference>